<accession>A0A4S2DL99</accession>
<keyword evidence="2" id="KW-0808">Transferase</keyword>
<gene>
    <name evidence="2" type="ORF">E5347_09545</name>
</gene>
<dbReference type="PANTHER" id="PTHR22916">
    <property type="entry name" value="GLYCOSYLTRANSFERASE"/>
    <property type="match status" value="1"/>
</dbReference>
<dbReference type="InterPro" id="IPR001173">
    <property type="entry name" value="Glyco_trans_2-like"/>
</dbReference>
<reference evidence="2 3" key="1">
    <citation type="submission" date="2019-04" db="EMBL/GenBank/DDBJ databases">
        <title>Microbes associate with the intestines of laboratory mice.</title>
        <authorList>
            <person name="Navarre W."/>
            <person name="Wong E."/>
            <person name="Huang K."/>
            <person name="Tropini C."/>
            <person name="Ng K."/>
            <person name="Yu B."/>
        </authorList>
    </citation>
    <scope>NUCLEOTIDE SEQUENCE [LARGE SCALE GENOMIC DNA]</scope>
    <source>
        <strain evidence="2 3">NM50_B9-20</strain>
    </source>
</reference>
<dbReference type="InterPro" id="IPR029044">
    <property type="entry name" value="Nucleotide-diphossugar_trans"/>
</dbReference>
<proteinExistence type="predicted"/>
<dbReference type="GO" id="GO:0016758">
    <property type="term" value="F:hexosyltransferase activity"/>
    <property type="evidence" value="ECO:0007669"/>
    <property type="project" value="UniProtKB-ARBA"/>
</dbReference>
<dbReference type="CDD" id="cd00761">
    <property type="entry name" value="Glyco_tranf_GTA_type"/>
    <property type="match status" value="1"/>
</dbReference>
<dbReference type="Gene3D" id="3.90.550.10">
    <property type="entry name" value="Spore Coat Polysaccharide Biosynthesis Protein SpsA, Chain A"/>
    <property type="match status" value="1"/>
</dbReference>
<dbReference type="RefSeq" id="WP_136006789.1">
    <property type="nucleotide sequence ID" value="NZ_SRYR01000003.1"/>
</dbReference>
<dbReference type="Proteomes" id="UP000306888">
    <property type="component" value="Unassembled WGS sequence"/>
</dbReference>
<evidence type="ECO:0000259" key="1">
    <source>
        <dbReference type="Pfam" id="PF00535"/>
    </source>
</evidence>
<evidence type="ECO:0000313" key="3">
    <source>
        <dbReference type="Proteomes" id="UP000306888"/>
    </source>
</evidence>
<dbReference type="PANTHER" id="PTHR22916:SF3">
    <property type="entry name" value="UDP-GLCNAC:BETAGAL BETA-1,3-N-ACETYLGLUCOSAMINYLTRANSFERASE-LIKE PROTEIN 1"/>
    <property type="match status" value="1"/>
</dbReference>
<dbReference type="OrthoDB" id="9785185at2"/>
<dbReference type="FunFam" id="3.90.550.10:FF:000130">
    <property type="entry name" value="Family 2 glycosyl transferase"/>
    <property type="match status" value="1"/>
</dbReference>
<dbReference type="AlphaFoldDB" id="A0A4S2DL99"/>
<comment type="caution">
    <text evidence="2">The sequence shown here is derived from an EMBL/GenBank/DDBJ whole genome shotgun (WGS) entry which is preliminary data.</text>
</comment>
<evidence type="ECO:0000313" key="2">
    <source>
        <dbReference type="EMBL" id="TGY42452.1"/>
    </source>
</evidence>
<sequence length="249" mass="29047">MSDLISIITPTYNCGKFIEETIESVMKQSYKNWEMIIVDDCSTDNTKEVVDKYTIKDKRIKYHILEQNSGAAVTRTKAMELASGNYIAFLDSDDLWTEDKLSRQLEFMKKNNYAFTCTAYSQIDEAGNSLDKIIKTKDKTDYNGVLLSCPVGNSTVMYNVDKLGKFVVPNIRKRNDDALWLQILKKEKYIYGMSDVLMKYRIRNNSISSNKLDLVKYHWKLYREIEHLSVARSVFHICYWGMLKTLRIK</sequence>
<dbReference type="Pfam" id="PF00535">
    <property type="entry name" value="Glycos_transf_2"/>
    <property type="match status" value="1"/>
</dbReference>
<protein>
    <submittedName>
        <fullName evidence="2">Glycosyltransferase family 2 protein</fullName>
    </submittedName>
</protein>
<organism evidence="2 3">
    <name type="scientific">Clostridium sartagoforme</name>
    <dbReference type="NCBI Taxonomy" id="84031"/>
    <lineage>
        <taxon>Bacteria</taxon>
        <taxon>Bacillati</taxon>
        <taxon>Bacillota</taxon>
        <taxon>Clostridia</taxon>
        <taxon>Eubacteriales</taxon>
        <taxon>Clostridiaceae</taxon>
        <taxon>Clostridium</taxon>
    </lineage>
</organism>
<dbReference type="EMBL" id="SRYR01000003">
    <property type="protein sequence ID" value="TGY42452.1"/>
    <property type="molecule type" value="Genomic_DNA"/>
</dbReference>
<name>A0A4S2DL99_9CLOT</name>
<feature type="domain" description="Glycosyltransferase 2-like" evidence="1">
    <location>
        <begin position="6"/>
        <end position="130"/>
    </location>
</feature>
<dbReference type="SUPFAM" id="SSF53448">
    <property type="entry name" value="Nucleotide-diphospho-sugar transferases"/>
    <property type="match status" value="1"/>
</dbReference>
<keyword evidence="3" id="KW-1185">Reference proteome</keyword>